<dbReference type="Proteomes" id="UP000663852">
    <property type="component" value="Unassembled WGS sequence"/>
</dbReference>
<dbReference type="CDD" id="cd11082">
    <property type="entry name" value="CYP61_CYP710"/>
    <property type="match status" value="1"/>
</dbReference>
<keyword evidence="9" id="KW-0812">Transmembrane</keyword>
<evidence type="ECO:0000313" key="11">
    <source>
        <dbReference type="Proteomes" id="UP000663852"/>
    </source>
</evidence>
<keyword evidence="5 7" id="KW-0408">Iron</keyword>
<dbReference type="PROSITE" id="PS00086">
    <property type="entry name" value="CYTOCHROME_P450"/>
    <property type="match status" value="1"/>
</dbReference>
<dbReference type="InterPro" id="IPR001128">
    <property type="entry name" value="Cyt_P450"/>
</dbReference>
<evidence type="ECO:0000313" key="10">
    <source>
        <dbReference type="EMBL" id="CAF1338253.1"/>
    </source>
</evidence>
<dbReference type="Pfam" id="PF00067">
    <property type="entry name" value="p450"/>
    <property type="match status" value="1"/>
</dbReference>
<keyword evidence="4 8" id="KW-0560">Oxidoreductase</keyword>
<feature type="transmembrane region" description="Helical" evidence="9">
    <location>
        <begin position="12"/>
        <end position="36"/>
    </location>
</feature>
<accession>A0A815GDV7</accession>
<feature type="binding site" description="axial binding residue" evidence="7">
    <location>
        <position position="449"/>
    </location>
    <ligand>
        <name>heme</name>
        <dbReference type="ChEBI" id="CHEBI:30413"/>
    </ligand>
    <ligandPart>
        <name>Fe</name>
        <dbReference type="ChEBI" id="CHEBI:18248"/>
    </ligandPart>
</feature>
<sequence>MAMLSIVLTTFAMIQSWTISIWLSVIFFGILLAYIYEQLTYMSKRGSLPGPKLTVPFIGGILHMLSAPYDFWHGQMDYGKLSWNSIIGRFFVLVADSESCRKVFERCSADMPLLLHPNANRLLGDDNIAFMNGHIHKTLRIALLPLFTTKALSTYLHIQEEAIRSHMKNWCELSKNAKDGIEMRPLVYDLNINTSLSVFVGPYLNSKIREQFKIDYTNLTRGMFAAPICFPGTQLYKGVRAAESIRHSLQSIVYQSKQRMSKDNPEPTCLLDFWVISTLKSIQEAENNNQPRPLHSTDEEIAKITLDFLFAAQDASTSSLTFAIHELSKHPEVLEKVREEQKSIRPDPLEPLTPDLLAQMKYTWQVMKELLRLRPPATLAIHVAKKPVQISEDYTAPKDALIIPSIWSSNRNGFPQPEVFDPDRFNPDRRDQAEYDRNFLTFGAGPHACIGQRYAMNHIMLFISLLTDMDFERAQRPNMDKIMYLPTIYPADGCVLNYFKPRRF</sequence>
<dbReference type="GO" id="GO:0020037">
    <property type="term" value="F:heme binding"/>
    <property type="evidence" value="ECO:0007669"/>
    <property type="project" value="InterPro"/>
</dbReference>
<evidence type="ECO:0000256" key="4">
    <source>
        <dbReference type="ARBA" id="ARBA00023002"/>
    </source>
</evidence>
<keyword evidence="8" id="KW-0503">Monooxygenase</keyword>
<dbReference type="EC" id="1.14.19.41" evidence="6"/>
<dbReference type="PANTHER" id="PTHR24286">
    <property type="entry name" value="CYTOCHROME P450 26"/>
    <property type="match status" value="1"/>
</dbReference>
<dbReference type="AlphaFoldDB" id="A0A815GDV7"/>
<dbReference type="InterPro" id="IPR017972">
    <property type="entry name" value="Cyt_P450_CS"/>
</dbReference>
<evidence type="ECO:0000256" key="3">
    <source>
        <dbReference type="ARBA" id="ARBA00022723"/>
    </source>
</evidence>
<comment type="caution">
    <text evidence="10">The sequence shown here is derived from an EMBL/GenBank/DDBJ whole genome shotgun (WGS) entry which is preliminary data.</text>
</comment>
<dbReference type="GO" id="GO:0004497">
    <property type="term" value="F:monooxygenase activity"/>
    <property type="evidence" value="ECO:0007669"/>
    <property type="project" value="UniProtKB-KW"/>
</dbReference>
<dbReference type="PRINTS" id="PR00465">
    <property type="entry name" value="EP450IV"/>
</dbReference>
<proteinExistence type="inferred from homology"/>
<evidence type="ECO:0000256" key="7">
    <source>
        <dbReference type="PIRSR" id="PIRSR602403-1"/>
    </source>
</evidence>
<dbReference type="PRINTS" id="PR00385">
    <property type="entry name" value="P450"/>
</dbReference>
<evidence type="ECO:0000256" key="8">
    <source>
        <dbReference type="RuleBase" id="RU000461"/>
    </source>
</evidence>
<keyword evidence="7 8" id="KW-0349">Heme</keyword>
<dbReference type="GO" id="GO:0034653">
    <property type="term" value="P:retinoic acid catabolic process"/>
    <property type="evidence" value="ECO:0007669"/>
    <property type="project" value="UniProtKB-ARBA"/>
</dbReference>
<comment type="cofactor">
    <cofactor evidence="1 7">
        <name>heme</name>
        <dbReference type="ChEBI" id="CHEBI:30413"/>
    </cofactor>
</comment>
<comment type="similarity">
    <text evidence="2 8">Belongs to the cytochrome P450 family.</text>
</comment>
<dbReference type="GO" id="GO:0016125">
    <property type="term" value="P:sterol metabolic process"/>
    <property type="evidence" value="ECO:0007669"/>
    <property type="project" value="TreeGrafter"/>
</dbReference>
<dbReference type="InterPro" id="IPR002403">
    <property type="entry name" value="Cyt_P450_E_grp-IV"/>
</dbReference>
<keyword evidence="9" id="KW-0472">Membrane</keyword>
<dbReference type="GO" id="GO:0000249">
    <property type="term" value="F:C-22 sterol desaturase (NADPH) activity"/>
    <property type="evidence" value="ECO:0007669"/>
    <property type="project" value="UniProtKB-EC"/>
</dbReference>
<dbReference type="OrthoDB" id="1372046at2759"/>
<name>A0A815GDV7_ADIRI</name>
<dbReference type="InterPro" id="IPR036396">
    <property type="entry name" value="Cyt_P450_sf"/>
</dbReference>
<evidence type="ECO:0000256" key="5">
    <source>
        <dbReference type="ARBA" id="ARBA00023004"/>
    </source>
</evidence>
<dbReference type="GO" id="GO:0005506">
    <property type="term" value="F:iron ion binding"/>
    <property type="evidence" value="ECO:0007669"/>
    <property type="project" value="InterPro"/>
</dbReference>
<gene>
    <name evidence="10" type="ORF">EDS130_LOCUS32586</name>
</gene>
<organism evidence="10 11">
    <name type="scientific">Adineta ricciae</name>
    <name type="common">Rotifer</name>
    <dbReference type="NCBI Taxonomy" id="249248"/>
    <lineage>
        <taxon>Eukaryota</taxon>
        <taxon>Metazoa</taxon>
        <taxon>Spiralia</taxon>
        <taxon>Gnathifera</taxon>
        <taxon>Rotifera</taxon>
        <taxon>Eurotatoria</taxon>
        <taxon>Bdelloidea</taxon>
        <taxon>Adinetida</taxon>
        <taxon>Adinetidae</taxon>
        <taxon>Adineta</taxon>
    </lineage>
</organism>
<dbReference type="Gene3D" id="1.10.630.10">
    <property type="entry name" value="Cytochrome P450"/>
    <property type="match status" value="1"/>
</dbReference>
<dbReference type="PANTHER" id="PTHR24286:SF228">
    <property type="entry name" value="C-22 STEROL DESATURASE ERG5"/>
    <property type="match status" value="1"/>
</dbReference>
<evidence type="ECO:0000256" key="1">
    <source>
        <dbReference type="ARBA" id="ARBA00001971"/>
    </source>
</evidence>
<keyword evidence="3 7" id="KW-0479">Metal-binding</keyword>
<reference evidence="10" key="1">
    <citation type="submission" date="2021-02" db="EMBL/GenBank/DDBJ databases">
        <authorList>
            <person name="Nowell W R."/>
        </authorList>
    </citation>
    <scope>NUCLEOTIDE SEQUENCE</scope>
</reference>
<evidence type="ECO:0000256" key="2">
    <source>
        <dbReference type="ARBA" id="ARBA00010617"/>
    </source>
</evidence>
<keyword evidence="9" id="KW-1133">Transmembrane helix</keyword>
<protein>
    <recommendedName>
        <fullName evidence="6">sterol 22-desaturase</fullName>
        <ecNumber evidence="6">1.14.19.41</ecNumber>
    </recommendedName>
</protein>
<dbReference type="EMBL" id="CAJNOJ010000251">
    <property type="protein sequence ID" value="CAF1338253.1"/>
    <property type="molecule type" value="Genomic_DNA"/>
</dbReference>
<evidence type="ECO:0000256" key="6">
    <source>
        <dbReference type="ARBA" id="ARBA00039038"/>
    </source>
</evidence>
<dbReference type="SUPFAM" id="SSF48264">
    <property type="entry name" value="Cytochrome P450"/>
    <property type="match status" value="1"/>
</dbReference>
<evidence type="ECO:0000256" key="9">
    <source>
        <dbReference type="SAM" id="Phobius"/>
    </source>
</evidence>